<gene>
    <name evidence="1" type="ORF">G1C95_0786</name>
</gene>
<proteinExistence type="predicted"/>
<protein>
    <submittedName>
        <fullName evidence="1">Uncharacterized protein</fullName>
    </submittedName>
</protein>
<organism evidence="1 2">
    <name type="scientific">Bifidobacterium oedipodis</name>
    <dbReference type="NCBI Taxonomy" id="2675322"/>
    <lineage>
        <taxon>Bacteria</taxon>
        <taxon>Bacillati</taxon>
        <taxon>Actinomycetota</taxon>
        <taxon>Actinomycetes</taxon>
        <taxon>Bifidobacteriales</taxon>
        <taxon>Bifidobacteriaceae</taxon>
        <taxon>Bifidobacterium</taxon>
    </lineage>
</organism>
<sequence>MNDNIGVNRRLLACDYAVRGLRSFVTVASCVALCVGVGACGNPQNTPTPTSDVVDSPYNYELPGAGQKKAESLNAYIDQILSYPETSDKAREILERAKANGGVSVSDYEQSWMDYKQCMIDRGYQGIVLIKYPNGMYAEPAHRKGTDAQELKLNEDMLACMTDLDPVDLVFGMQQGNPSLYANVSEAIVDCFRRNDLVPKDFTARQYSLEQQENPEDRSYDVYDMEIRACEVANNVFSTYIGDEIAELY</sequence>
<name>A0A7Y0HS42_9BIFI</name>
<dbReference type="EMBL" id="JAAIII010000002">
    <property type="protein sequence ID" value="NMM93601.1"/>
    <property type="molecule type" value="Genomic_DNA"/>
</dbReference>
<keyword evidence="2" id="KW-1185">Reference proteome</keyword>
<dbReference type="AlphaFoldDB" id="A0A7Y0HS42"/>
<evidence type="ECO:0000313" key="2">
    <source>
        <dbReference type="Proteomes" id="UP000532194"/>
    </source>
</evidence>
<accession>A0A7Y0HS42</accession>
<dbReference type="RefSeq" id="WP_169171656.1">
    <property type="nucleotide sequence ID" value="NZ_JAAIII010000002.1"/>
</dbReference>
<dbReference type="Proteomes" id="UP000532194">
    <property type="component" value="Unassembled WGS sequence"/>
</dbReference>
<reference evidence="1 2" key="1">
    <citation type="submission" date="2020-02" db="EMBL/GenBank/DDBJ databases">
        <title>Characterization of phylogenetic diversity of novel bifidobacterial species isolated in Czech ZOOs.</title>
        <authorList>
            <person name="Lugli G.A."/>
            <person name="Vera N.B."/>
            <person name="Ventura M."/>
        </authorList>
    </citation>
    <scope>NUCLEOTIDE SEQUENCE [LARGE SCALE GENOMIC DNA]</scope>
    <source>
        <strain evidence="1 2">DSM 109957</strain>
    </source>
</reference>
<comment type="caution">
    <text evidence="1">The sequence shown here is derived from an EMBL/GenBank/DDBJ whole genome shotgun (WGS) entry which is preliminary data.</text>
</comment>
<evidence type="ECO:0000313" key="1">
    <source>
        <dbReference type="EMBL" id="NMM93601.1"/>
    </source>
</evidence>